<dbReference type="InterPro" id="IPR002347">
    <property type="entry name" value="SDR_fam"/>
</dbReference>
<evidence type="ECO:0000256" key="2">
    <source>
        <dbReference type="ARBA" id="ARBA00023002"/>
    </source>
</evidence>
<dbReference type="Pfam" id="PF00106">
    <property type="entry name" value="adh_short"/>
    <property type="match status" value="1"/>
</dbReference>
<comment type="similarity">
    <text evidence="1">Belongs to the short-chain dehydrogenases/reductases (SDR) family.</text>
</comment>
<dbReference type="Gene3D" id="3.40.50.720">
    <property type="entry name" value="NAD(P)-binding Rossmann-like Domain"/>
    <property type="match status" value="1"/>
</dbReference>
<dbReference type="Proteomes" id="UP000190744">
    <property type="component" value="Unassembled WGS sequence"/>
</dbReference>
<feature type="compositionally biased region" description="Polar residues" evidence="3">
    <location>
        <begin position="1"/>
        <end position="13"/>
    </location>
</feature>
<dbReference type="InterPro" id="IPR036291">
    <property type="entry name" value="NAD(P)-bd_dom_sf"/>
</dbReference>
<name>A0A1S9RVL6_PENBI</name>
<dbReference type="SUPFAM" id="SSF51735">
    <property type="entry name" value="NAD(P)-binding Rossmann-fold domains"/>
    <property type="match status" value="1"/>
</dbReference>
<organism evidence="4 5">
    <name type="scientific">Penicillium brasilianum</name>
    <dbReference type="NCBI Taxonomy" id="104259"/>
    <lineage>
        <taxon>Eukaryota</taxon>
        <taxon>Fungi</taxon>
        <taxon>Dikarya</taxon>
        <taxon>Ascomycota</taxon>
        <taxon>Pezizomycotina</taxon>
        <taxon>Eurotiomycetes</taxon>
        <taxon>Eurotiomycetidae</taxon>
        <taxon>Eurotiales</taxon>
        <taxon>Aspergillaceae</taxon>
        <taxon>Penicillium</taxon>
    </lineage>
</organism>
<comment type="caution">
    <text evidence="4">The sequence shown here is derived from an EMBL/GenBank/DDBJ whole genome shotgun (WGS) entry which is preliminary data.</text>
</comment>
<dbReference type="PRINTS" id="PR00081">
    <property type="entry name" value="GDHRDH"/>
</dbReference>
<dbReference type="GO" id="GO:0050664">
    <property type="term" value="F:oxidoreductase activity, acting on NAD(P)H, oxygen as acceptor"/>
    <property type="evidence" value="ECO:0007669"/>
    <property type="project" value="TreeGrafter"/>
</dbReference>
<protein>
    <submittedName>
        <fullName evidence="4">Putative NADP(+)-dependent dehydrogenase</fullName>
    </submittedName>
</protein>
<dbReference type="GO" id="GO:0016616">
    <property type="term" value="F:oxidoreductase activity, acting on the CH-OH group of donors, NAD or NADP as acceptor"/>
    <property type="evidence" value="ECO:0007669"/>
    <property type="project" value="UniProtKB-ARBA"/>
</dbReference>
<evidence type="ECO:0000256" key="1">
    <source>
        <dbReference type="ARBA" id="ARBA00006484"/>
    </source>
</evidence>
<evidence type="ECO:0000256" key="3">
    <source>
        <dbReference type="SAM" id="MobiDB-lite"/>
    </source>
</evidence>
<sequence length="346" mass="37465">MSVGGNRSPNLQNPPRFGRLSQPPRLANFGKQQAEPRSQFNMGSVIQENKTALITGAASGVGFAIAKLCRSKGMNLALLDIDQTNLVKAKNVLHDLNPSLLTEAYVIDVADIEIWKATSQQIARLFPSVDLVVLNAGKGYKPQGRETGRLNPWLDGDYWQKTFDTNVRGPLNGLEALLPILRAPETPSPKSIVITGSKQGITNPPGAGNPAYNASKAAIKSLTEHLAHDLRSDPATTHISAHLLIPGWTWTGLMGNVGPTNEAEIQKPAGAWYPSQVAEELLKGLESGSFYIICPDGETTPALDQARMKWASDDVIEGRPALSRWDEKWKAHAEEAIQADAKLRSA</sequence>
<evidence type="ECO:0000313" key="4">
    <source>
        <dbReference type="EMBL" id="OOQ89545.1"/>
    </source>
</evidence>
<dbReference type="CDD" id="cd05233">
    <property type="entry name" value="SDR_c"/>
    <property type="match status" value="1"/>
</dbReference>
<dbReference type="PANTHER" id="PTHR43008:SF7">
    <property type="entry name" value="SHORT CHAIN DEHYDROGENASE_REDUCTASE (AFU_ORTHOLOGUE AFUA_2G00830)"/>
    <property type="match status" value="1"/>
</dbReference>
<feature type="region of interest" description="Disordered" evidence="3">
    <location>
        <begin position="1"/>
        <end position="24"/>
    </location>
</feature>
<dbReference type="FunFam" id="3.40.50.720:FF:000439">
    <property type="entry name" value="Short chain dehydrogenase/reductase (AFU_orthologue AFUA_2G00830)"/>
    <property type="match status" value="1"/>
</dbReference>
<proteinExistence type="inferred from homology"/>
<accession>A0A1S9RVL6</accession>
<reference evidence="5" key="1">
    <citation type="submission" date="2015-09" db="EMBL/GenBank/DDBJ databases">
        <authorList>
            <person name="Fill T.P."/>
            <person name="Baretta J.F."/>
            <person name="de Almeida L.G."/>
            <person name="Rocha M."/>
            <person name="de Souza D.H."/>
            <person name="Malavazi I."/>
            <person name="Cerdeira L.T."/>
            <person name="Hong H."/>
            <person name="Samborskyy M."/>
            <person name="de Vasconcelos A.T."/>
            <person name="Leadlay P."/>
            <person name="Rodrigues-Filho E."/>
        </authorList>
    </citation>
    <scope>NUCLEOTIDE SEQUENCE [LARGE SCALE GENOMIC DNA]</scope>
    <source>
        <strain evidence="5">LaBioMMi 136</strain>
    </source>
</reference>
<dbReference type="PANTHER" id="PTHR43008">
    <property type="entry name" value="BENZIL REDUCTASE"/>
    <property type="match status" value="1"/>
</dbReference>
<dbReference type="AlphaFoldDB" id="A0A1S9RVL6"/>
<evidence type="ECO:0000313" key="5">
    <source>
        <dbReference type="Proteomes" id="UP000190744"/>
    </source>
</evidence>
<gene>
    <name evidence="4" type="ORF">PEBR_07691</name>
</gene>
<keyword evidence="2" id="KW-0560">Oxidoreductase</keyword>
<dbReference type="EMBL" id="LJBN01000106">
    <property type="protein sequence ID" value="OOQ89545.1"/>
    <property type="molecule type" value="Genomic_DNA"/>
</dbReference>